<gene>
    <name evidence="1" type="ORF">PM001_LOCUS10685</name>
</gene>
<dbReference type="AlphaFoldDB" id="A0AAV1TTE0"/>
<accession>A0AAV1TTE0</accession>
<protein>
    <submittedName>
        <fullName evidence="1">Uncharacterized protein</fullName>
    </submittedName>
</protein>
<organism evidence="1 2">
    <name type="scientific">Peronospora matthiolae</name>
    <dbReference type="NCBI Taxonomy" id="2874970"/>
    <lineage>
        <taxon>Eukaryota</taxon>
        <taxon>Sar</taxon>
        <taxon>Stramenopiles</taxon>
        <taxon>Oomycota</taxon>
        <taxon>Peronosporomycetes</taxon>
        <taxon>Peronosporales</taxon>
        <taxon>Peronosporaceae</taxon>
        <taxon>Peronospora</taxon>
    </lineage>
</organism>
<evidence type="ECO:0000313" key="2">
    <source>
        <dbReference type="Proteomes" id="UP001162060"/>
    </source>
</evidence>
<comment type="caution">
    <text evidence="1">The sequence shown here is derived from an EMBL/GenBank/DDBJ whole genome shotgun (WGS) entry which is preliminary data.</text>
</comment>
<sequence>MSISTLDLELGRINDLPYGHCREQAYALIRASVFTSVHRLRELQAEEAVAEGYHGVRINTVAADLQLMRHEIAAVSLAFHSAVPSSRQAKRLSGLAQ</sequence>
<dbReference type="Proteomes" id="UP001162060">
    <property type="component" value="Unassembled WGS sequence"/>
</dbReference>
<evidence type="ECO:0000313" key="1">
    <source>
        <dbReference type="EMBL" id="CAK7925535.1"/>
    </source>
</evidence>
<name>A0AAV1TTE0_9STRA</name>
<proteinExistence type="predicted"/>
<dbReference type="EMBL" id="CAKLBY020000087">
    <property type="protein sequence ID" value="CAK7925535.1"/>
    <property type="molecule type" value="Genomic_DNA"/>
</dbReference>
<reference evidence="1" key="1">
    <citation type="submission" date="2024-01" db="EMBL/GenBank/DDBJ databases">
        <authorList>
            <person name="Webb A."/>
        </authorList>
    </citation>
    <scope>NUCLEOTIDE SEQUENCE</scope>
    <source>
        <strain evidence="1">Pm1</strain>
    </source>
</reference>